<dbReference type="OrthoDB" id="9151145at2"/>
<proteinExistence type="predicted"/>
<gene>
    <name evidence="5" type="ORF">SAMN05192576_0506</name>
</gene>
<keyword evidence="2 5" id="KW-0548">Nucleotidyltransferase</keyword>
<organism evidence="5 6">
    <name type="scientific">Nocardioides szechwanensis</name>
    <dbReference type="NCBI Taxonomy" id="1005944"/>
    <lineage>
        <taxon>Bacteria</taxon>
        <taxon>Bacillati</taxon>
        <taxon>Actinomycetota</taxon>
        <taxon>Actinomycetes</taxon>
        <taxon>Propionibacteriales</taxon>
        <taxon>Nocardioidaceae</taxon>
        <taxon>Nocardioides</taxon>
    </lineage>
</organism>
<evidence type="ECO:0000256" key="1">
    <source>
        <dbReference type="ARBA" id="ARBA00022679"/>
    </source>
</evidence>
<dbReference type="STRING" id="1005944.SAMN05192576_0506"/>
<sequence>MVPPYVVVVPVKPPALGKSRIVGLDHVQRRGLARAFALDTVAACLAADHVVAVLVATDDAAFSSELGALGCATIPDGDTNDLNAALRQAVAEARRRWPELTPVALCADLPALRSAELTAALESLVPGGPSFVADAEGVGTTLYTAPYDEFDPHFGTHSREAHLAAGALELGTDLPSLRRDVDDLTDLRAAVALGVGAETSALVPDLDLT</sequence>
<dbReference type="Gene3D" id="3.90.550.10">
    <property type="entry name" value="Spore Coat Polysaccharide Biosynthesis Protein SpsA, Chain A"/>
    <property type="match status" value="1"/>
</dbReference>
<dbReference type="PANTHER" id="PTHR40392">
    <property type="entry name" value="2-PHOSPHO-L-LACTATE GUANYLYLTRANSFERASE"/>
    <property type="match status" value="1"/>
</dbReference>
<dbReference type="InterPro" id="IPR029044">
    <property type="entry name" value="Nucleotide-diphossugar_trans"/>
</dbReference>
<evidence type="ECO:0000256" key="2">
    <source>
        <dbReference type="ARBA" id="ARBA00022695"/>
    </source>
</evidence>
<protein>
    <submittedName>
        <fullName evidence="5">2-phospho-L-lactate guanylyltransferase</fullName>
    </submittedName>
</protein>
<keyword evidence="3" id="KW-0547">Nucleotide-binding</keyword>
<keyword evidence="1 5" id="KW-0808">Transferase</keyword>
<dbReference type="PANTHER" id="PTHR40392:SF1">
    <property type="entry name" value="2-PHOSPHO-L-LACTATE GUANYLYLTRANSFERASE"/>
    <property type="match status" value="1"/>
</dbReference>
<accession>A0A1G9UPW7</accession>
<evidence type="ECO:0000256" key="3">
    <source>
        <dbReference type="ARBA" id="ARBA00022741"/>
    </source>
</evidence>
<dbReference type="AlphaFoldDB" id="A0A1G9UPW7"/>
<dbReference type="Proteomes" id="UP000199004">
    <property type="component" value="Unassembled WGS sequence"/>
</dbReference>
<dbReference type="GO" id="GO:0005525">
    <property type="term" value="F:GTP binding"/>
    <property type="evidence" value="ECO:0007669"/>
    <property type="project" value="UniProtKB-KW"/>
</dbReference>
<dbReference type="RefSeq" id="WP_091021592.1">
    <property type="nucleotide sequence ID" value="NZ_BKAE01000004.1"/>
</dbReference>
<keyword evidence="6" id="KW-1185">Reference proteome</keyword>
<dbReference type="GO" id="GO:0043814">
    <property type="term" value="F:phospholactate guanylyltransferase activity"/>
    <property type="evidence" value="ECO:0007669"/>
    <property type="project" value="InterPro"/>
</dbReference>
<keyword evidence="4" id="KW-0342">GTP-binding</keyword>
<dbReference type="NCBIfam" id="TIGR03552">
    <property type="entry name" value="F420_cofC"/>
    <property type="match status" value="1"/>
</dbReference>
<evidence type="ECO:0000313" key="6">
    <source>
        <dbReference type="Proteomes" id="UP000199004"/>
    </source>
</evidence>
<reference evidence="5 6" key="1">
    <citation type="submission" date="2016-10" db="EMBL/GenBank/DDBJ databases">
        <authorList>
            <person name="de Groot N.N."/>
        </authorList>
    </citation>
    <scope>NUCLEOTIDE SEQUENCE [LARGE SCALE GENOMIC DNA]</scope>
    <source>
        <strain evidence="5 6">CGMCC 1.11147</strain>
    </source>
</reference>
<evidence type="ECO:0000256" key="4">
    <source>
        <dbReference type="ARBA" id="ARBA00023134"/>
    </source>
</evidence>
<evidence type="ECO:0000313" key="5">
    <source>
        <dbReference type="EMBL" id="SDM61959.1"/>
    </source>
</evidence>
<name>A0A1G9UPW7_9ACTN</name>
<dbReference type="InterPro" id="IPR002835">
    <property type="entry name" value="CofC"/>
</dbReference>
<dbReference type="EMBL" id="FNIC01000001">
    <property type="protein sequence ID" value="SDM61959.1"/>
    <property type="molecule type" value="Genomic_DNA"/>
</dbReference>
<dbReference type="SUPFAM" id="SSF53448">
    <property type="entry name" value="Nucleotide-diphospho-sugar transferases"/>
    <property type="match status" value="1"/>
</dbReference>